<dbReference type="SUPFAM" id="SSF56672">
    <property type="entry name" value="DNA/RNA polymerases"/>
    <property type="match status" value="1"/>
</dbReference>
<dbReference type="Pfam" id="PF17917">
    <property type="entry name" value="RT_RNaseH"/>
    <property type="match status" value="1"/>
</dbReference>
<dbReference type="InterPro" id="IPR050951">
    <property type="entry name" value="Retrovirus_Pol_polyprotein"/>
</dbReference>
<feature type="domain" description="Reverse transcriptase RNase H-like" evidence="8">
    <location>
        <begin position="605"/>
        <end position="703"/>
    </location>
</feature>
<evidence type="ECO:0000256" key="1">
    <source>
        <dbReference type="ARBA" id="ARBA00022679"/>
    </source>
</evidence>
<dbReference type="GO" id="GO:0004519">
    <property type="term" value="F:endonuclease activity"/>
    <property type="evidence" value="ECO:0007669"/>
    <property type="project" value="UniProtKB-KW"/>
</dbReference>
<keyword evidence="4" id="KW-0255">Endonuclease</keyword>
<dbReference type="PANTHER" id="PTHR37984">
    <property type="entry name" value="PROTEIN CBG26694"/>
    <property type="match status" value="1"/>
</dbReference>
<keyword evidence="1" id="KW-0808">Transferase</keyword>
<evidence type="ECO:0000256" key="7">
    <source>
        <dbReference type="SAM" id="MobiDB-lite"/>
    </source>
</evidence>
<dbReference type="AlphaFoldDB" id="A0AAW2KEC5"/>
<comment type="caution">
    <text evidence="9">The sequence shown here is derived from an EMBL/GenBank/DDBJ whole genome shotgun (WGS) entry which is preliminary data.</text>
</comment>
<reference evidence="9" key="1">
    <citation type="submission" date="2020-06" db="EMBL/GenBank/DDBJ databases">
        <authorList>
            <person name="Li T."/>
            <person name="Hu X."/>
            <person name="Zhang T."/>
            <person name="Song X."/>
            <person name="Zhang H."/>
            <person name="Dai N."/>
            <person name="Sheng W."/>
            <person name="Hou X."/>
            <person name="Wei L."/>
        </authorList>
    </citation>
    <scope>NUCLEOTIDE SEQUENCE</scope>
    <source>
        <strain evidence="9">G01</strain>
        <tissue evidence="9">Leaf</tissue>
    </source>
</reference>
<protein>
    <recommendedName>
        <fullName evidence="8">Reverse transcriptase RNase H-like domain-containing protein</fullName>
    </recommendedName>
</protein>
<feature type="region of interest" description="Disordered" evidence="7">
    <location>
        <begin position="218"/>
        <end position="250"/>
    </location>
</feature>
<sequence>MADQTSLHNRVIELESQVQRMMELLGQAPESPPVALFPLVDTLHSRVETLQKVMGEWLDMSDKRVTSAIEETSIFTNAIDVRVDGVQAEPFGGARSAKELENFLWDMEMYFQEARILEAEKVSITSMYLIGDAKLRWRTRLSEDVSANRDKIETWDVLKKELKDQFLPCNTSWLAREFLQKLKHAGTTWAQTELRRQGVKDLLSAIATTDRLVDFRVANSSDPEKKKKDSGKKRRNLASDGGMESLRKRKTRRLNPLQLVSAMQERPPKQKGLMYVRVQINGKAVMAMLDSSATHNFVADREIQKLGLTLAQHSSRIKTVNSEAKPIQGVACEELKVGAWTGKCNLMVVPLDDFDVIIGVDFMLLANTMVMPYLNGLFIADQNSTCFVQGTYLQDSVRSAEKKDSLMSAMQVKAGLRHGEQTYLAALIEIKPDVVQEVPDEVAELLQEFKDVFPPELPKKLPPRRAIDHAIELEPSARPPAKASYRMDPAELAELRKQLVWRPGWSSHPKHHMVLLFYSKGSKMIDLRSGYWQIRVARGDEPKTTCDQPRKDSDGPKKGISEIVNPLEDLLRKYQKWEWNVAYDDVLRSLKQAISSQSVLKLPQFDKPFEVQVDASDRALGGVLVQDKHPVAFESRKLKDAELRYSTHEKEMTIEIHCLEEWRHYLLGIKFNVVTDNVANTYFKMQRKLSPKQARWQEFLGEFDFEWVHRPSKHNNMADALSRKLVKEYVAALTVVKSDFLNQIWKSSKTDEGYLKLVEQVKSGLIRKYWFDSGLLYAKGG</sequence>
<keyword evidence="2" id="KW-0548">Nucleotidyltransferase</keyword>
<name>A0AAW2KEC5_9LAMI</name>
<dbReference type="CDD" id="cd09274">
    <property type="entry name" value="RNase_HI_RT_Ty3"/>
    <property type="match status" value="1"/>
</dbReference>
<evidence type="ECO:0000256" key="4">
    <source>
        <dbReference type="ARBA" id="ARBA00022759"/>
    </source>
</evidence>
<keyword evidence="6" id="KW-0695">RNA-directed DNA polymerase</keyword>
<dbReference type="CDD" id="cd00303">
    <property type="entry name" value="retropepsin_like"/>
    <property type="match status" value="1"/>
</dbReference>
<evidence type="ECO:0000256" key="2">
    <source>
        <dbReference type="ARBA" id="ARBA00022695"/>
    </source>
</evidence>
<dbReference type="Gene3D" id="3.10.20.370">
    <property type="match status" value="1"/>
</dbReference>
<dbReference type="EMBL" id="JACGWK010000123">
    <property type="protein sequence ID" value="KAL0305330.1"/>
    <property type="molecule type" value="Genomic_DNA"/>
</dbReference>
<organism evidence="9">
    <name type="scientific">Sesamum angustifolium</name>
    <dbReference type="NCBI Taxonomy" id="2727405"/>
    <lineage>
        <taxon>Eukaryota</taxon>
        <taxon>Viridiplantae</taxon>
        <taxon>Streptophyta</taxon>
        <taxon>Embryophyta</taxon>
        <taxon>Tracheophyta</taxon>
        <taxon>Spermatophyta</taxon>
        <taxon>Magnoliopsida</taxon>
        <taxon>eudicotyledons</taxon>
        <taxon>Gunneridae</taxon>
        <taxon>Pentapetalae</taxon>
        <taxon>asterids</taxon>
        <taxon>lamiids</taxon>
        <taxon>Lamiales</taxon>
        <taxon>Pedaliaceae</taxon>
        <taxon>Sesamum</taxon>
    </lineage>
</organism>
<accession>A0AAW2KEC5</accession>
<evidence type="ECO:0000313" key="9">
    <source>
        <dbReference type="EMBL" id="KAL0305330.1"/>
    </source>
</evidence>
<dbReference type="Pfam" id="PF13975">
    <property type="entry name" value="gag-asp_proteas"/>
    <property type="match status" value="1"/>
</dbReference>
<dbReference type="PANTHER" id="PTHR37984:SF5">
    <property type="entry name" value="PROTEIN NYNRIN-LIKE"/>
    <property type="match status" value="1"/>
</dbReference>
<keyword evidence="5" id="KW-0378">Hydrolase</keyword>
<dbReference type="InterPro" id="IPR043502">
    <property type="entry name" value="DNA/RNA_pol_sf"/>
</dbReference>
<keyword evidence="3" id="KW-0540">Nuclease</keyword>
<dbReference type="Gene3D" id="2.40.70.10">
    <property type="entry name" value="Acid Proteases"/>
    <property type="match status" value="1"/>
</dbReference>
<evidence type="ECO:0000259" key="8">
    <source>
        <dbReference type="Pfam" id="PF17917"/>
    </source>
</evidence>
<evidence type="ECO:0000256" key="3">
    <source>
        <dbReference type="ARBA" id="ARBA00022722"/>
    </source>
</evidence>
<dbReference type="GO" id="GO:0003964">
    <property type="term" value="F:RNA-directed DNA polymerase activity"/>
    <property type="evidence" value="ECO:0007669"/>
    <property type="project" value="UniProtKB-KW"/>
</dbReference>
<dbReference type="GO" id="GO:0016787">
    <property type="term" value="F:hydrolase activity"/>
    <property type="evidence" value="ECO:0007669"/>
    <property type="project" value="UniProtKB-KW"/>
</dbReference>
<evidence type="ECO:0000256" key="6">
    <source>
        <dbReference type="ARBA" id="ARBA00022918"/>
    </source>
</evidence>
<dbReference type="InterPro" id="IPR041373">
    <property type="entry name" value="RT_RNaseH"/>
</dbReference>
<dbReference type="InterPro" id="IPR021109">
    <property type="entry name" value="Peptidase_aspartic_dom_sf"/>
</dbReference>
<evidence type="ECO:0000256" key="5">
    <source>
        <dbReference type="ARBA" id="ARBA00022801"/>
    </source>
</evidence>
<reference evidence="9" key="2">
    <citation type="journal article" date="2024" name="Plant">
        <title>Genomic evolution and insights into agronomic trait innovations of Sesamum species.</title>
        <authorList>
            <person name="Miao H."/>
            <person name="Wang L."/>
            <person name="Qu L."/>
            <person name="Liu H."/>
            <person name="Sun Y."/>
            <person name="Le M."/>
            <person name="Wang Q."/>
            <person name="Wei S."/>
            <person name="Zheng Y."/>
            <person name="Lin W."/>
            <person name="Duan Y."/>
            <person name="Cao H."/>
            <person name="Xiong S."/>
            <person name="Wang X."/>
            <person name="Wei L."/>
            <person name="Li C."/>
            <person name="Ma Q."/>
            <person name="Ju M."/>
            <person name="Zhao R."/>
            <person name="Li G."/>
            <person name="Mu C."/>
            <person name="Tian Q."/>
            <person name="Mei H."/>
            <person name="Zhang T."/>
            <person name="Gao T."/>
            <person name="Zhang H."/>
        </authorList>
    </citation>
    <scope>NUCLEOTIDE SEQUENCE</scope>
    <source>
        <strain evidence="9">G01</strain>
    </source>
</reference>
<dbReference type="SUPFAM" id="SSF50630">
    <property type="entry name" value="Acid proteases"/>
    <property type="match status" value="1"/>
</dbReference>
<proteinExistence type="predicted"/>
<gene>
    <name evidence="9" type="ORF">Sangu_3037600</name>
</gene>